<accession>A0A2U8GL83</accession>
<organism evidence="2 3">
    <name type="scientific">Parazoarcus communis</name>
    <dbReference type="NCBI Taxonomy" id="41977"/>
    <lineage>
        <taxon>Bacteria</taxon>
        <taxon>Pseudomonadati</taxon>
        <taxon>Pseudomonadota</taxon>
        <taxon>Betaproteobacteria</taxon>
        <taxon>Rhodocyclales</taxon>
        <taxon>Zoogloeaceae</taxon>
        <taxon>Parazoarcus</taxon>
    </lineage>
</organism>
<dbReference type="Pfam" id="PF14130">
    <property type="entry name" value="Cap4_nuclease"/>
    <property type="match status" value="1"/>
</dbReference>
<gene>
    <name evidence="2" type="ORF">CEW83_02480</name>
</gene>
<feature type="domain" description="CD-NTase associated protein 4-like DNA endonuclease" evidence="1">
    <location>
        <begin position="31"/>
        <end position="216"/>
    </location>
</feature>
<evidence type="ECO:0000313" key="3">
    <source>
        <dbReference type="Proteomes" id="UP000244930"/>
    </source>
</evidence>
<dbReference type="GO" id="GO:0004518">
    <property type="term" value="F:nuclease activity"/>
    <property type="evidence" value="ECO:0007669"/>
    <property type="project" value="InterPro"/>
</dbReference>
<evidence type="ECO:0000259" key="1">
    <source>
        <dbReference type="Pfam" id="PF14130"/>
    </source>
</evidence>
<dbReference type="KEGG" id="acom:CEW83_02480"/>
<dbReference type="EMBL" id="CP022187">
    <property type="protein sequence ID" value="AWI74224.1"/>
    <property type="molecule type" value="Genomic_DNA"/>
</dbReference>
<reference evidence="2 3" key="1">
    <citation type="submission" date="2017-06" db="EMBL/GenBank/DDBJ databases">
        <title>Azoarcus.</title>
        <authorList>
            <person name="Woo J.-H."/>
            <person name="Kim H.-S."/>
        </authorList>
    </citation>
    <scope>NUCLEOTIDE SEQUENCE [LARGE SCALE GENOMIC DNA]</scope>
    <source>
        <strain evidence="2 3">TSPY31</strain>
    </source>
</reference>
<sequence>MSQRTHTRRAESVQDSLAVLLRDRPIDEKNGANASLGFTFQQWWATLSIAELLGGEDDFAVGVEVKEDVAILDSAQAPTTVEFCQVKKHEREGVWVLKDLHKKGSKRKDGTHEHSILAKLYARRAQFGASRANLKFVSNIGVKLPDEAGGASLATNTDLSSLTAEQQTLVKLAISTQLCIPEVEVDLAGVLVYKTNLPLGEPEIFVSGKLEQLSSTGRLPFPLSHTSVAARVLASEIQSRASSTTYARNFEELKLRIISKAQALDILANVAQSRAPLSEILDEATTELDREGHPFIERKDIKAHRVRVCADASDRTNMIFSGVANALQRARFPVEAAIGAKATLGELMNQVVEEARASSLAECSGLPLGYIRAVALLVLFDAIDLNVFTAPAGSEPKEEK</sequence>
<dbReference type="RefSeq" id="WP_108947932.1">
    <property type="nucleotide sequence ID" value="NZ_CP022187.1"/>
</dbReference>
<protein>
    <recommendedName>
        <fullName evidence="1">CD-NTase associated protein 4-like DNA endonuclease domain-containing protein</fullName>
    </recommendedName>
</protein>
<name>A0A2U8GL83_9RHOO</name>
<evidence type="ECO:0000313" key="2">
    <source>
        <dbReference type="EMBL" id="AWI74224.1"/>
    </source>
</evidence>
<proteinExistence type="predicted"/>
<keyword evidence="3" id="KW-1185">Reference proteome</keyword>
<dbReference type="AlphaFoldDB" id="A0A2U8GL83"/>
<dbReference type="Proteomes" id="UP000244930">
    <property type="component" value="Chromosome"/>
</dbReference>
<dbReference type="InterPro" id="IPR025382">
    <property type="entry name" value="Cap4-like_endonuclease_dom"/>
</dbReference>